<evidence type="ECO:0000256" key="1">
    <source>
        <dbReference type="PIRSR" id="PIRSR005962-1"/>
    </source>
</evidence>
<dbReference type="InterPro" id="IPR052030">
    <property type="entry name" value="Peptidase_M20/M20A_hydrolases"/>
</dbReference>
<keyword evidence="4" id="KW-1185">Reference proteome</keyword>
<organism evidence="3 4">
    <name type="scientific">Haloprofundus marisrubri</name>
    <dbReference type="NCBI Taxonomy" id="1514971"/>
    <lineage>
        <taxon>Archaea</taxon>
        <taxon>Methanobacteriati</taxon>
        <taxon>Methanobacteriota</taxon>
        <taxon>Stenosarchaea group</taxon>
        <taxon>Halobacteria</taxon>
        <taxon>Halobacteriales</taxon>
        <taxon>Haloferacaceae</taxon>
        <taxon>Haloprofundus</taxon>
    </lineage>
</organism>
<feature type="binding site" evidence="1">
    <location>
        <position position="144"/>
    </location>
    <ligand>
        <name>Mn(2+)</name>
        <dbReference type="ChEBI" id="CHEBI:29035"/>
        <label>2</label>
    </ligand>
</feature>
<dbReference type="InterPro" id="IPR017439">
    <property type="entry name" value="Amidohydrolase"/>
</dbReference>
<feature type="binding site" evidence="1">
    <location>
        <position position="146"/>
    </location>
    <ligand>
        <name>Mn(2+)</name>
        <dbReference type="ChEBI" id="CHEBI:29035"/>
        <label>2</label>
    </ligand>
</feature>
<dbReference type="STRING" id="1514971.AUR64_12575"/>
<dbReference type="InterPro" id="IPR036264">
    <property type="entry name" value="Bact_exopeptidase_dim_dom"/>
</dbReference>
<keyword evidence="3" id="KW-0378">Hydrolase</keyword>
<accession>A0A0W1RAB4</accession>
<dbReference type="Pfam" id="PF01546">
    <property type="entry name" value="Peptidase_M20"/>
    <property type="match status" value="1"/>
</dbReference>
<feature type="binding site" evidence="1">
    <location>
        <position position="399"/>
    </location>
    <ligand>
        <name>Mn(2+)</name>
        <dbReference type="ChEBI" id="CHEBI:29035"/>
        <label>2</label>
    </ligand>
</feature>
<evidence type="ECO:0000313" key="3">
    <source>
        <dbReference type="EMBL" id="KTG10396.1"/>
    </source>
</evidence>
<dbReference type="PANTHER" id="PTHR30575:SF3">
    <property type="entry name" value="PEPTIDASE M20 DIMERISATION DOMAIN-CONTAINING PROTEIN"/>
    <property type="match status" value="1"/>
</dbReference>
<comment type="caution">
    <text evidence="3">The sequence shown here is derived from an EMBL/GenBank/DDBJ whole genome shotgun (WGS) entry which is preliminary data.</text>
</comment>
<dbReference type="AlphaFoldDB" id="A0A0W1RAB4"/>
<feature type="domain" description="Peptidase M20 dimerisation" evidence="2">
    <location>
        <begin position="226"/>
        <end position="318"/>
    </location>
</feature>
<dbReference type="GO" id="GO:0005737">
    <property type="term" value="C:cytoplasm"/>
    <property type="evidence" value="ECO:0007669"/>
    <property type="project" value="TreeGrafter"/>
</dbReference>
<dbReference type="OrthoDB" id="247417at2157"/>
<dbReference type="Gene3D" id="3.40.630.10">
    <property type="entry name" value="Zn peptidases"/>
    <property type="match status" value="2"/>
</dbReference>
<dbReference type="Proteomes" id="UP000054387">
    <property type="component" value="Unassembled WGS sequence"/>
</dbReference>
<dbReference type="Pfam" id="PF07687">
    <property type="entry name" value="M20_dimer"/>
    <property type="match status" value="1"/>
</dbReference>
<dbReference type="NCBIfam" id="TIGR01891">
    <property type="entry name" value="amidohydrolases"/>
    <property type="match status" value="1"/>
</dbReference>
<keyword evidence="1" id="KW-0464">Manganese</keyword>
<evidence type="ECO:0000259" key="2">
    <source>
        <dbReference type="Pfam" id="PF07687"/>
    </source>
</evidence>
<gene>
    <name evidence="3" type="ORF">AUR64_12575</name>
</gene>
<comment type="cofactor">
    <cofactor evidence="1">
        <name>Mn(2+)</name>
        <dbReference type="ChEBI" id="CHEBI:29035"/>
    </cofactor>
    <text evidence="1">The Mn(2+) ion enhances activity.</text>
</comment>
<reference evidence="3 4" key="1">
    <citation type="submission" date="2015-12" db="EMBL/GenBank/DDBJ databases">
        <title>Haloprofundus marisrubri gen. nov., sp. nov., an extremely halophilic archaeon isolated from the Discovery deep brine-seawater interface in the Red Sea.</title>
        <authorList>
            <person name="Zhang G."/>
            <person name="Stingl U."/>
            <person name="Rashid M."/>
        </authorList>
    </citation>
    <scope>NUCLEOTIDE SEQUENCE [LARGE SCALE GENOMIC DNA]</scope>
    <source>
        <strain evidence="3 4">SB9</strain>
    </source>
</reference>
<dbReference type="PIRSF" id="PIRSF005962">
    <property type="entry name" value="Pept_M20D_amidohydro"/>
    <property type="match status" value="1"/>
</dbReference>
<sequence>MSDESARNRLRTLRRQFHRYPEPAWCEYYTTSRIVDEVERIGVDRLYIGTEAYASEHRMALPDSATLREWHDRAADAGARSDVLELTEDGHTGAIAVLEKGTDGPTVVLRVDIDALPQREANDSEHVPSVEGFRSTNDGVMHACGHDAHITTGLGVLEAVSRSDEFDGTFTLIFQPAEERAGGGKPMALSRHTDDVDYFLGLHVGLGHPTGSVVGGIVKPLAVTNFEARFRGESAHAGKNPSQGRNAMQAASTAVQNVYSIPRHVDGMTRINVGRIDGGTAPNIVAEEVRIEGEIRGETNEILQFLRAETERVVDTAAEMHSCDSEFEVTGEAPRADSDPEFSRTVADVAREHGAVTDVTETSEFGASEDATYLMKAVEEQGGTASYAIIGTDHPAPHHSSRFDVDERSLGIGVEVLSETVTALSSRQ</sequence>
<dbReference type="PANTHER" id="PTHR30575">
    <property type="entry name" value="PEPTIDASE M20"/>
    <property type="match status" value="1"/>
</dbReference>
<dbReference type="GO" id="GO:0071713">
    <property type="term" value="F:para-aminobenzoyl-glutamate hydrolase activity"/>
    <property type="evidence" value="ECO:0007669"/>
    <property type="project" value="TreeGrafter"/>
</dbReference>
<dbReference type="SUPFAM" id="SSF53187">
    <property type="entry name" value="Zn-dependent exopeptidases"/>
    <property type="match status" value="1"/>
</dbReference>
<feature type="binding site" evidence="1">
    <location>
        <position position="203"/>
    </location>
    <ligand>
        <name>Mn(2+)</name>
        <dbReference type="ChEBI" id="CHEBI:29035"/>
        <label>2</label>
    </ligand>
</feature>
<dbReference type="RefSeq" id="WP_058581749.1">
    <property type="nucleotide sequence ID" value="NZ_LOPU01000018.1"/>
</dbReference>
<dbReference type="GO" id="GO:0046657">
    <property type="term" value="P:folic acid catabolic process"/>
    <property type="evidence" value="ECO:0007669"/>
    <property type="project" value="TreeGrafter"/>
</dbReference>
<proteinExistence type="predicted"/>
<dbReference type="GO" id="GO:0046872">
    <property type="term" value="F:metal ion binding"/>
    <property type="evidence" value="ECO:0007669"/>
    <property type="project" value="UniProtKB-KW"/>
</dbReference>
<protein>
    <submittedName>
        <fullName evidence="3">N-acyl-L-amino acid amidohydrolase</fullName>
    </submittedName>
</protein>
<dbReference type="EMBL" id="LOPU01000018">
    <property type="protein sequence ID" value="KTG10396.1"/>
    <property type="molecule type" value="Genomic_DNA"/>
</dbReference>
<dbReference type="InterPro" id="IPR011650">
    <property type="entry name" value="Peptidase_M20_dimer"/>
</dbReference>
<dbReference type="GO" id="GO:0016805">
    <property type="term" value="F:dipeptidase activity"/>
    <property type="evidence" value="ECO:0007669"/>
    <property type="project" value="TreeGrafter"/>
</dbReference>
<dbReference type="InterPro" id="IPR002933">
    <property type="entry name" value="Peptidase_M20"/>
</dbReference>
<dbReference type="SUPFAM" id="SSF55031">
    <property type="entry name" value="Bacterial exopeptidase dimerisation domain"/>
    <property type="match status" value="1"/>
</dbReference>
<keyword evidence="1" id="KW-0479">Metal-binding</keyword>
<evidence type="ECO:0000313" key="4">
    <source>
        <dbReference type="Proteomes" id="UP000054387"/>
    </source>
</evidence>
<feature type="binding site" evidence="1">
    <location>
        <position position="179"/>
    </location>
    <ligand>
        <name>Mn(2+)</name>
        <dbReference type="ChEBI" id="CHEBI:29035"/>
        <label>2</label>
    </ligand>
</feature>
<name>A0A0W1RAB4_9EURY</name>